<feature type="domain" description="ELP1 N-terminal second beta-propeller" evidence="8">
    <location>
        <begin position="395"/>
        <end position="651"/>
    </location>
</feature>
<dbReference type="GO" id="GO:0033588">
    <property type="term" value="C:elongator holoenzyme complex"/>
    <property type="evidence" value="ECO:0007669"/>
    <property type="project" value="InterPro"/>
</dbReference>
<feature type="domain" description="ELP1 first N-terminal beta-propeller" evidence="7">
    <location>
        <begin position="1"/>
        <end position="356"/>
    </location>
</feature>
<dbReference type="InterPro" id="IPR056169">
    <property type="entry name" value="HB_ELP1"/>
</dbReference>
<dbReference type="InterPro" id="IPR036322">
    <property type="entry name" value="WD40_repeat_dom_sf"/>
</dbReference>
<evidence type="ECO:0000256" key="6">
    <source>
        <dbReference type="SAM" id="MobiDB-lite"/>
    </source>
</evidence>
<evidence type="ECO:0000256" key="5">
    <source>
        <dbReference type="PIRNR" id="PIRNR017233"/>
    </source>
</evidence>
<name>A0A4Z1P0M6_9PEZI</name>
<evidence type="ECO:0000313" key="13">
    <source>
        <dbReference type="Proteomes" id="UP000298493"/>
    </source>
</evidence>
<organism evidence="12 13">
    <name type="scientific">Venturia nashicola</name>
    <dbReference type="NCBI Taxonomy" id="86259"/>
    <lineage>
        <taxon>Eukaryota</taxon>
        <taxon>Fungi</taxon>
        <taxon>Dikarya</taxon>
        <taxon>Ascomycota</taxon>
        <taxon>Pezizomycotina</taxon>
        <taxon>Dothideomycetes</taxon>
        <taxon>Pleosporomycetidae</taxon>
        <taxon>Venturiales</taxon>
        <taxon>Venturiaceae</taxon>
        <taxon>Venturia</taxon>
    </lineage>
</organism>
<feature type="region of interest" description="Disordered" evidence="6">
    <location>
        <begin position="1146"/>
        <end position="1185"/>
    </location>
</feature>
<dbReference type="UniPathway" id="UPA00988"/>
<dbReference type="Pfam" id="PF23878">
    <property type="entry name" value="TPR_ELP1"/>
    <property type="match status" value="1"/>
</dbReference>
<accession>A0A4Z1P0M6</accession>
<dbReference type="SUPFAM" id="SSF69322">
    <property type="entry name" value="Tricorn protease domain 2"/>
    <property type="match status" value="1"/>
</dbReference>
<dbReference type="Pfam" id="PF23797">
    <property type="entry name" value="Beta-prop_ELP1_2nd"/>
    <property type="match status" value="1"/>
</dbReference>
<keyword evidence="3 5" id="KW-0963">Cytoplasm</keyword>
<dbReference type="GO" id="GO:0005634">
    <property type="term" value="C:nucleus"/>
    <property type="evidence" value="ECO:0007669"/>
    <property type="project" value="UniProtKB-SubCell"/>
</dbReference>
<dbReference type="Pfam" id="PF23925">
    <property type="entry name" value="A-sol_ELP1"/>
    <property type="match status" value="1"/>
</dbReference>
<evidence type="ECO:0000256" key="4">
    <source>
        <dbReference type="ARBA" id="ARBA00022694"/>
    </source>
</evidence>
<dbReference type="InterPro" id="IPR056167">
    <property type="entry name" value="A-sol_ELP1"/>
</dbReference>
<evidence type="ECO:0000259" key="8">
    <source>
        <dbReference type="Pfam" id="PF23797"/>
    </source>
</evidence>
<protein>
    <recommendedName>
        <fullName evidence="5">Elongator complex protein 1</fullName>
    </recommendedName>
</protein>
<dbReference type="GO" id="GO:0000049">
    <property type="term" value="F:tRNA binding"/>
    <property type="evidence" value="ECO:0007669"/>
    <property type="project" value="TreeGrafter"/>
</dbReference>
<dbReference type="EMBL" id="SNSC02000025">
    <property type="protein sequence ID" value="TID13726.1"/>
    <property type="molecule type" value="Genomic_DNA"/>
</dbReference>
<comment type="similarity">
    <text evidence="2 5">Belongs to the ELP1/IKA1 family.</text>
</comment>
<evidence type="ECO:0000256" key="3">
    <source>
        <dbReference type="ARBA" id="ARBA00022490"/>
    </source>
</evidence>
<dbReference type="GO" id="GO:0005829">
    <property type="term" value="C:cytosol"/>
    <property type="evidence" value="ECO:0007669"/>
    <property type="project" value="TreeGrafter"/>
</dbReference>
<comment type="function">
    <text evidence="5">Component of the elongator complex which is required for multiple tRNA modifications, including mcm5U (5-methoxycarbonylmethyl uridine), mcm5s2U (5-methoxycarbonylmethyl-2-thiouridine), and ncm5U (5-carbamoylmethyl uridine). The elongator complex catalyzes formation of carboxymethyluridine in the wobble base at position 34 in tRNAs.</text>
</comment>
<dbReference type="InterPro" id="IPR056165">
    <property type="entry name" value="Beta-prop_ELP1_2nd"/>
</dbReference>
<evidence type="ECO:0000256" key="2">
    <source>
        <dbReference type="ARBA" id="ARBA00006086"/>
    </source>
</evidence>
<dbReference type="STRING" id="86259.A0A4Z1P0M6"/>
<dbReference type="PANTHER" id="PTHR12747:SF0">
    <property type="entry name" value="ELONGATOR COMPLEX PROTEIN 1"/>
    <property type="match status" value="1"/>
</dbReference>
<gene>
    <name evidence="12" type="ORF">E6O75_ATG01704</name>
</gene>
<reference evidence="12 13" key="1">
    <citation type="submission" date="2019-04" db="EMBL/GenBank/DDBJ databases">
        <title>High contiguity whole genome sequence and gene annotation resource for two Venturia nashicola isolates.</title>
        <authorList>
            <person name="Prokchorchik M."/>
            <person name="Won K."/>
            <person name="Lee Y."/>
            <person name="Choi E.D."/>
            <person name="Segonzac C."/>
            <person name="Sohn K.H."/>
        </authorList>
    </citation>
    <scope>NUCLEOTIDE SEQUENCE [LARGE SCALE GENOMIC DNA]</scope>
    <source>
        <strain evidence="12 13">PRI2</strain>
    </source>
</reference>
<dbReference type="Proteomes" id="UP000298493">
    <property type="component" value="Unassembled WGS sequence"/>
</dbReference>
<dbReference type="Pfam" id="PF04762">
    <property type="entry name" value="Beta-prop_ELP1_1st"/>
    <property type="match status" value="1"/>
</dbReference>
<evidence type="ECO:0000256" key="1">
    <source>
        <dbReference type="ARBA" id="ARBA00005043"/>
    </source>
</evidence>
<dbReference type="PANTHER" id="PTHR12747">
    <property type="entry name" value="ELONGATOR COMPLEX PROTEIN 1"/>
    <property type="match status" value="1"/>
</dbReference>
<feature type="compositionally biased region" description="Low complexity" evidence="6">
    <location>
        <begin position="1146"/>
        <end position="1168"/>
    </location>
</feature>
<sequence length="1307" mass="145150">MKNLRNIQRSTLQFPESEIPLTATAWDTSNDTLISAFGPTETNALIELRRSPFFPSKEQPSQLIASWEAPCPHPDLVCDKILNLHYFSDTSVACLILEGGDIVIVREAPLPEEDLLEIVGSVDAGIEAAAWSPDEELLTIVTKAGTLLFMSKDFENVADVAFEAEDVKASNHVNVGWGKKETQFQGKRAKALRDPTMPERVDEGVLSAKDDKKICISWRGDGAFVAVNSVEAGTRRMIRVYSREGTLDSVSEPTDCLEGSISWRPAGNLIAGVKRTDDQAQIVFFERNGLRHGNFDLRMTKDELGKPGTINLHWNVDSTVLAVCFDNKIQLWTMGNYHYYLKQEIIFSALSACWHPEKSLRLAIHSKDHALLLDYAFSVSKGSTNGPHDYGTLAVIDGSSLKLTPMRAANVPPPMALHELKLDDHIVDVAINSAISQVVVLSRTSISLYSYGAFPKQFSSPELISTHPLPANSGTPSQISLCGNEFVAVSTHQGDVNEDQLFVWSKDSSEWTYIEIGMGHLATISTSSDFKTFCIQAQKGLVLQAGPESGALKLIGEVKLPTFCPWIEVATVGDQEITFGLSTSGSLYANHLLLASNCTSFLTTDAHLIFTTTHHLLKFVHLTSADDLEVPPNEPEKDERCRSIERGARLITVMPTSYSLVLQMPRGNLETIYPRALVLAGIRRSIEVKKYKKAFLACRNQRVDMNILHDHAPQQFMENVALFVEQIKKVEHIDLFLSSLREEDVSQTMYKETIQKRQSEALTNGHLNPTPTPTNNTEATLLVPKSKINGICDAFLAALQLHKSTNLQNIITASVSKSPPDLEGGLTVISGLREQDEAIAEKAAEHICFLADVNKLYETALGMYDLDLALLIAQQSQKDPREYLPYMQSLQEMTLLRKKFTIDNDLARHEKALGHLHDLDAFEELEGYCQRHELYAQAIELYKYKTEKLDALMRLYASFLESRNRYKEAGIAYEYLSDHVSALPCYRQASLWQEALSSASMIPIPENEMQELGESLAEGLVESKEFSAAATIYTDYLSNIPEACRNLCKAYQFSEASRLITLDRKPELLESVLDVGLMDAFNSTTELLSDCKSQIVAQVPRLRDLRIKKEKDPLAFYAGDRAENEGGQDFPDNISLASTSASTSGGTFMTRYTNRTGTTGTFNTATTRKTSKNRRREERKRARGKKGSVYEEEYLINSIGRLIERVNNTGEEVGRLVEALLRRGMRERGMSIERAMIEVVGLCEAIIGEVWVQSRKIEADFDIAGGEGIDEAGKPVGADAVLWEAMNGIGISTAPIIKKFQKVGLLG</sequence>
<comment type="pathway">
    <text evidence="1">tRNA modification; 5-methoxycarbonylmethyl-2-thiouridine-tRNA biosynthesis.</text>
</comment>
<proteinExistence type="inferred from homology"/>
<evidence type="ECO:0000259" key="7">
    <source>
        <dbReference type="Pfam" id="PF04762"/>
    </source>
</evidence>
<feature type="domain" description="ELP1 alpha-solenoid" evidence="10">
    <location>
        <begin position="675"/>
        <end position="890"/>
    </location>
</feature>
<dbReference type="SUPFAM" id="SSF50978">
    <property type="entry name" value="WD40 repeat-like"/>
    <property type="match status" value="1"/>
</dbReference>
<dbReference type="Pfam" id="PF23936">
    <property type="entry name" value="HB_ELP1"/>
    <property type="match status" value="1"/>
</dbReference>
<keyword evidence="13" id="KW-1185">Reference proteome</keyword>
<feature type="domain" description="ELP1 TPR" evidence="9">
    <location>
        <begin position="898"/>
        <end position="1058"/>
    </location>
</feature>
<evidence type="ECO:0000259" key="10">
    <source>
        <dbReference type="Pfam" id="PF23925"/>
    </source>
</evidence>
<evidence type="ECO:0000313" key="12">
    <source>
        <dbReference type="EMBL" id="TID13726.1"/>
    </source>
</evidence>
<keyword evidence="4" id="KW-0819">tRNA processing</keyword>
<dbReference type="PIRSF" id="PIRSF017233">
    <property type="entry name" value="IKAP"/>
    <property type="match status" value="1"/>
</dbReference>
<evidence type="ECO:0000259" key="9">
    <source>
        <dbReference type="Pfam" id="PF23878"/>
    </source>
</evidence>
<feature type="domain" description="ELP1 three-helical bundle" evidence="11">
    <location>
        <begin position="1068"/>
        <end position="1249"/>
    </location>
</feature>
<dbReference type="InterPro" id="IPR056166">
    <property type="entry name" value="TPR_ELP1"/>
</dbReference>
<evidence type="ECO:0000259" key="11">
    <source>
        <dbReference type="Pfam" id="PF23936"/>
    </source>
</evidence>
<dbReference type="InterPro" id="IPR006849">
    <property type="entry name" value="Elp1"/>
</dbReference>
<comment type="subcellular location">
    <subcellularLocation>
        <location evidence="5">Cytoplasm</location>
    </subcellularLocation>
    <subcellularLocation>
        <location evidence="5">Nucleus</location>
    </subcellularLocation>
</comment>
<comment type="caution">
    <text evidence="12">The sequence shown here is derived from an EMBL/GenBank/DDBJ whole genome shotgun (WGS) entry which is preliminary data.</text>
</comment>
<dbReference type="InterPro" id="IPR056164">
    <property type="entry name" value="Beta-prop_ELP1_1st"/>
</dbReference>
<keyword evidence="5" id="KW-0539">Nucleus</keyword>
<dbReference type="GO" id="GO:0002926">
    <property type="term" value="P:tRNA wobble base 5-methoxycarbonylmethyl-2-thiouridinylation"/>
    <property type="evidence" value="ECO:0007669"/>
    <property type="project" value="TreeGrafter"/>
</dbReference>